<evidence type="ECO:0000256" key="1">
    <source>
        <dbReference type="SAM" id="MobiDB-lite"/>
    </source>
</evidence>
<dbReference type="GeneID" id="42037569"/>
<dbReference type="RefSeq" id="XP_031057043.1">
    <property type="nucleotide sequence ID" value="XM_031213298.1"/>
</dbReference>
<evidence type="ECO:0000313" key="2">
    <source>
        <dbReference type="EMBL" id="EXL94953.1"/>
    </source>
</evidence>
<accession>X0J188</accession>
<proteinExistence type="predicted"/>
<feature type="region of interest" description="Disordered" evidence="1">
    <location>
        <begin position="170"/>
        <end position="200"/>
    </location>
</feature>
<reference evidence="2" key="2">
    <citation type="submission" date="2012-05" db="EMBL/GenBank/DDBJ databases">
        <title>The Genome Annotation of Fusarium oxysporum II5.</title>
        <authorList>
            <consortium name="The Broad Institute Genomics Platform"/>
            <person name="Ma L.-J."/>
            <person name="Corby-Kistler H."/>
            <person name="Broz K."/>
            <person name="Gale L.R."/>
            <person name="Jonkers W."/>
            <person name="O'Donnell K."/>
            <person name="Ploetz R."/>
            <person name="Steinberg C."/>
            <person name="Schwartz D.C."/>
            <person name="VanEtten H."/>
            <person name="Zhou S."/>
            <person name="Young S.K."/>
            <person name="Zeng Q."/>
            <person name="Gargeya S."/>
            <person name="Fitzgerald M."/>
            <person name="Abouelleil A."/>
            <person name="Alvarado L."/>
            <person name="Chapman S.B."/>
            <person name="Gainer-Dewar J."/>
            <person name="Goldberg J."/>
            <person name="Griggs A."/>
            <person name="Gujja S."/>
            <person name="Hansen M."/>
            <person name="Howarth C."/>
            <person name="Imamovic A."/>
            <person name="Ireland A."/>
            <person name="Larimer J."/>
            <person name="McCowan C."/>
            <person name="Murphy C."/>
            <person name="Pearson M."/>
            <person name="Poon T.W."/>
            <person name="Priest M."/>
            <person name="Roberts A."/>
            <person name="Saif S."/>
            <person name="Shea T."/>
            <person name="Sykes S."/>
            <person name="Wortman J."/>
            <person name="Nusbaum C."/>
            <person name="Birren B."/>
        </authorList>
    </citation>
    <scope>NUCLEOTIDE SEQUENCE</scope>
    <source>
        <strain evidence="2">54006</strain>
    </source>
</reference>
<protein>
    <submittedName>
        <fullName evidence="2">Uncharacterized protein</fullName>
    </submittedName>
</protein>
<dbReference type="AlphaFoldDB" id="X0J188"/>
<gene>
    <name evidence="2" type="ORF">FOIG_12394</name>
</gene>
<reference evidence="2" key="1">
    <citation type="submission" date="2011-11" db="EMBL/GenBank/DDBJ databases">
        <title>The Genome Sequence of Fusarium oxysporum II5.</title>
        <authorList>
            <consortium name="The Broad Institute Genome Sequencing Platform"/>
            <person name="Ma L.-J."/>
            <person name="Gale L.R."/>
            <person name="Schwartz D.C."/>
            <person name="Zhou S."/>
            <person name="Corby-Kistler H."/>
            <person name="Young S.K."/>
            <person name="Zeng Q."/>
            <person name="Gargeya S."/>
            <person name="Fitzgerald M."/>
            <person name="Haas B."/>
            <person name="Abouelleil A."/>
            <person name="Alvarado L."/>
            <person name="Arachchi H.M."/>
            <person name="Berlin A."/>
            <person name="Brown A."/>
            <person name="Chapman S.B."/>
            <person name="Chen Z."/>
            <person name="Dunbar C."/>
            <person name="Freedman E."/>
            <person name="Gearin G."/>
            <person name="Goldberg J."/>
            <person name="Griggs A."/>
            <person name="Gujja S."/>
            <person name="Heiman D."/>
            <person name="Howarth C."/>
            <person name="Larson L."/>
            <person name="Lui A."/>
            <person name="MacDonald P.J.P."/>
            <person name="Montmayeur A."/>
            <person name="Murphy C."/>
            <person name="Neiman D."/>
            <person name="Pearson M."/>
            <person name="Priest M."/>
            <person name="Roberts A."/>
            <person name="Saif S."/>
            <person name="Shea T."/>
            <person name="Shenoy N."/>
            <person name="Sisk P."/>
            <person name="Stolte C."/>
            <person name="Sykes S."/>
            <person name="Wortman J."/>
            <person name="Nusbaum C."/>
            <person name="Birren B."/>
        </authorList>
    </citation>
    <scope>NUCLEOTIDE SEQUENCE [LARGE SCALE GENOMIC DNA]</scope>
    <source>
        <strain evidence="2">54006</strain>
    </source>
</reference>
<name>X0J188_FUSO5</name>
<sequence length="470" mass="52525">MGYRRADRWTDRTHHVLPLVNEGLNQPPKGAAETTNAEINHKIRGMEVCKHLAPMDTLLNLPFRERFRRPYKMKNSEKPSNNQPQGVYAWTQGQGTATDLSYDSCPRISELAGPWEESEAREYYDSKGLRSHNAPEIEQPVLGGICCTIKPARPTNGILELRNKTYTNVLPTEARGTTEGTGKNGNRKPGKGKKEKKKKNKHDGILPINIAIINVNVFEICKERKKILNGFETEVEVGGSSNEKKEELPEWSMYLELHDNITEELEEDQLEYTFFDNDEDLGSTHTYDTNIKGSSTCGCKRLCLSGCASIPQRFTSDRLPVSSWPCTVSLYQPTPVRLICALEAVDNFFGGQDLGISSENVSMQLVDMRAPDQESYIGFFIDLSFPTSSKDNGFVKCDPSRHNAILHIQASDPEDDVFLFQVTRTATPTGASDEDTTKCPKIECPTSWSDTKLANGARSSQVSILGPDHR</sequence>
<feature type="compositionally biased region" description="Basic residues" evidence="1">
    <location>
        <begin position="185"/>
        <end position="200"/>
    </location>
</feature>
<dbReference type="Proteomes" id="UP000030685">
    <property type="component" value="Unassembled WGS sequence"/>
</dbReference>
<dbReference type="EMBL" id="JH658295">
    <property type="protein sequence ID" value="EXL94953.1"/>
    <property type="molecule type" value="Genomic_DNA"/>
</dbReference>
<organism evidence="2">
    <name type="scientific">Fusarium odoratissimum (strain NRRL 54006)</name>
    <dbReference type="NCBI Taxonomy" id="1089451"/>
    <lineage>
        <taxon>Eukaryota</taxon>
        <taxon>Fungi</taxon>
        <taxon>Dikarya</taxon>
        <taxon>Ascomycota</taxon>
        <taxon>Pezizomycotina</taxon>
        <taxon>Sordariomycetes</taxon>
        <taxon>Hypocreomycetidae</taxon>
        <taxon>Hypocreales</taxon>
        <taxon>Nectriaceae</taxon>
        <taxon>Fusarium</taxon>
        <taxon>Fusarium oxysporum species complex</taxon>
        <taxon>Fusarium oxysporum f. sp. cubense (strain race 4)</taxon>
    </lineage>
</organism>
<dbReference type="VEuPathDB" id="FungiDB:FOIG_12394"/>
<dbReference type="HOGENOM" id="CLU_581458_0_0_1"/>